<comment type="function">
    <text evidence="10">May be an inorganic phosphate cotransporter.</text>
</comment>
<evidence type="ECO:0000256" key="9">
    <source>
        <dbReference type="ARBA" id="ARBA00023201"/>
    </source>
</evidence>
<evidence type="ECO:0000256" key="11">
    <source>
        <dbReference type="ARBA" id="ARBA00068450"/>
    </source>
</evidence>
<keyword evidence="8 13" id="KW-0472">Membrane</keyword>
<keyword evidence="7" id="KW-0915">Sodium</keyword>
<comment type="caution">
    <text evidence="15">The sequence shown here is derived from an EMBL/GenBank/DDBJ whole genome shotgun (WGS) entry which is preliminary data.</text>
</comment>
<feature type="transmembrane region" description="Helical" evidence="13">
    <location>
        <begin position="51"/>
        <end position="75"/>
    </location>
</feature>
<comment type="subcellular location">
    <subcellularLocation>
        <location evidence="1">Membrane</location>
        <topology evidence="1">Multi-pass membrane protein</topology>
    </subcellularLocation>
</comment>
<evidence type="ECO:0000256" key="7">
    <source>
        <dbReference type="ARBA" id="ARBA00023053"/>
    </source>
</evidence>
<dbReference type="GO" id="GO:0006814">
    <property type="term" value="P:sodium ion transport"/>
    <property type="evidence" value="ECO:0007669"/>
    <property type="project" value="UniProtKB-KW"/>
</dbReference>
<dbReference type="Proteomes" id="UP000639338">
    <property type="component" value="Unassembled WGS sequence"/>
</dbReference>
<gene>
    <name evidence="15" type="ORF">HCN44_008091</name>
</gene>
<dbReference type="CDD" id="cd17318">
    <property type="entry name" value="MFS_SLC17"/>
    <property type="match status" value="1"/>
</dbReference>
<evidence type="ECO:0000313" key="15">
    <source>
        <dbReference type="EMBL" id="KAF7989417.1"/>
    </source>
</evidence>
<dbReference type="Pfam" id="PF07690">
    <property type="entry name" value="MFS_1"/>
    <property type="match status" value="1"/>
</dbReference>
<feature type="transmembrane region" description="Helical" evidence="13">
    <location>
        <begin position="118"/>
        <end position="138"/>
    </location>
</feature>
<protein>
    <recommendedName>
        <fullName evidence="11">Putative inorganic phosphate cotransporter</fullName>
    </recommendedName>
</protein>
<keyword evidence="16" id="KW-1185">Reference proteome</keyword>
<dbReference type="Gene3D" id="1.20.1250.20">
    <property type="entry name" value="MFS general substrate transporter like domains"/>
    <property type="match status" value="2"/>
</dbReference>
<comment type="similarity">
    <text evidence="2">Belongs to the major facilitator superfamily. Sodium/anion cotransporter family.</text>
</comment>
<dbReference type="SUPFAM" id="SSF103473">
    <property type="entry name" value="MFS general substrate transporter"/>
    <property type="match status" value="1"/>
</dbReference>
<evidence type="ECO:0000256" key="6">
    <source>
        <dbReference type="ARBA" id="ARBA00022989"/>
    </source>
</evidence>
<accession>A0A835CMM2</accession>
<keyword evidence="3" id="KW-0813">Transport</keyword>
<evidence type="ECO:0000256" key="1">
    <source>
        <dbReference type="ARBA" id="ARBA00004141"/>
    </source>
</evidence>
<feature type="transmembrane region" description="Helical" evidence="13">
    <location>
        <begin position="471"/>
        <end position="490"/>
    </location>
</feature>
<evidence type="ECO:0000256" key="3">
    <source>
        <dbReference type="ARBA" id="ARBA00022448"/>
    </source>
</evidence>
<evidence type="ECO:0000256" key="5">
    <source>
        <dbReference type="ARBA" id="ARBA00022847"/>
    </source>
</evidence>
<feature type="transmembrane region" description="Helical" evidence="13">
    <location>
        <begin position="378"/>
        <end position="397"/>
    </location>
</feature>
<evidence type="ECO:0000256" key="13">
    <source>
        <dbReference type="SAM" id="Phobius"/>
    </source>
</evidence>
<dbReference type="PANTHER" id="PTHR11662:SF247">
    <property type="entry name" value="MAJOR FACILITATOR SUPERFAMILY (MFS) PROFILE DOMAIN-CONTAINING PROTEIN-RELATED"/>
    <property type="match status" value="1"/>
</dbReference>
<keyword evidence="4 13" id="KW-0812">Transmembrane</keyword>
<feature type="domain" description="Major facilitator superfamily (MFS) profile" evidence="14">
    <location>
        <begin position="52"/>
        <end position="495"/>
    </location>
</feature>
<evidence type="ECO:0000259" key="14">
    <source>
        <dbReference type="PROSITE" id="PS50850"/>
    </source>
</evidence>
<dbReference type="PANTHER" id="PTHR11662">
    <property type="entry name" value="SOLUTE CARRIER FAMILY 17"/>
    <property type="match status" value="1"/>
</dbReference>
<organism evidence="15 16">
    <name type="scientific">Aphidius gifuensis</name>
    <name type="common">Parasitoid wasp</name>
    <dbReference type="NCBI Taxonomy" id="684658"/>
    <lineage>
        <taxon>Eukaryota</taxon>
        <taxon>Metazoa</taxon>
        <taxon>Ecdysozoa</taxon>
        <taxon>Arthropoda</taxon>
        <taxon>Hexapoda</taxon>
        <taxon>Insecta</taxon>
        <taxon>Pterygota</taxon>
        <taxon>Neoptera</taxon>
        <taxon>Endopterygota</taxon>
        <taxon>Hymenoptera</taxon>
        <taxon>Apocrita</taxon>
        <taxon>Ichneumonoidea</taxon>
        <taxon>Braconidae</taxon>
        <taxon>Aphidiinae</taxon>
        <taxon>Aphidius</taxon>
    </lineage>
</organism>
<dbReference type="OrthoDB" id="2985014at2759"/>
<evidence type="ECO:0000313" key="16">
    <source>
        <dbReference type="Proteomes" id="UP000639338"/>
    </source>
</evidence>
<evidence type="ECO:0000256" key="2">
    <source>
        <dbReference type="ARBA" id="ARBA00008586"/>
    </source>
</evidence>
<dbReference type="GO" id="GO:0006820">
    <property type="term" value="P:monoatomic anion transport"/>
    <property type="evidence" value="ECO:0007669"/>
    <property type="project" value="TreeGrafter"/>
</dbReference>
<keyword evidence="5" id="KW-0769">Symport</keyword>
<dbReference type="GO" id="GO:0015293">
    <property type="term" value="F:symporter activity"/>
    <property type="evidence" value="ECO:0007669"/>
    <property type="project" value="UniProtKB-KW"/>
</dbReference>
<name>A0A835CMM2_APHGI</name>
<dbReference type="PROSITE" id="PS50850">
    <property type="entry name" value="MFS"/>
    <property type="match status" value="1"/>
</dbReference>
<dbReference type="InterPro" id="IPR011701">
    <property type="entry name" value="MFS"/>
</dbReference>
<feature type="transmembrane region" description="Helical" evidence="13">
    <location>
        <begin position="348"/>
        <end position="366"/>
    </location>
</feature>
<reference evidence="15 16" key="1">
    <citation type="submission" date="2020-08" db="EMBL/GenBank/DDBJ databases">
        <title>Aphidius gifuensis genome sequencing and assembly.</title>
        <authorList>
            <person name="Du Z."/>
        </authorList>
    </citation>
    <scope>NUCLEOTIDE SEQUENCE [LARGE SCALE GENOMIC DNA]</scope>
    <source>
        <strain evidence="15">YNYX2018</strain>
        <tissue evidence="15">Adults</tissue>
    </source>
</reference>
<dbReference type="InterPro" id="IPR036259">
    <property type="entry name" value="MFS_trans_sf"/>
</dbReference>
<dbReference type="InterPro" id="IPR020846">
    <property type="entry name" value="MFS_dom"/>
</dbReference>
<evidence type="ECO:0000256" key="10">
    <source>
        <dbReference type="ARBA" id="ARBA00054632"/>
    </source>
</evidence>
<keyword evidence="6 13" id="KW-1133">Transmembrane helix</keyword>
<feature type="region of interest" description="Disordered" evidence="12">
    <location>
        <begin position="518"/>
        <end position="539"/>
    </location>
</feature>
<evidence type="ECO:0000256" key="8">
    <source>
        <dbReference type="ARBA" id="ARBA00023136"/>
    </source>
</evidence>
<sequence>MVSGDTNFRNGDNRDRNGHVLVWEQAGLDDNDGQSRKEPGFFKKTRHFVTLMLFFGMANAYIMRTNMSIAIVAMVDPNYIEKKVNVTNECPNLPLINNHTDNNMPKGNYKWDHKTQSWVQSSFFWGYVLTQIPFGMLAKEYGSKYFLGIGMLINSLAALLVPWSADMGYLELMIVRFIQGLGEGPIVPCTHAMLAKWIPPNERSRMGAWVYAGAQFGSVVSLPLSGLLARYGFAGGWPSIFYVFGIVGAIWCIAFLYWVYEDPEKHPTITSAEKKYILSSVWGNAESISPPAPYKSILKSWPFWAILIAHMGHNYGYETIITQLPTFMNQILRFDIKTNGLTSALPPLAMWIFSTFISFIADYMISNGHWNHTLTRKIANSIGLYGPALFFMAASYTGCNPPITVAFITLGLGLNGGIYSGFKVNHLDISPRFAGILMSLTNCLANLCGLLAPIAAPWIIGNHPSLEKWRWVFAVCAAFYFFGATFYNIFGSGVRQTWDNPDDDKKNKDEKNIELQEKKYESLEQNNDNQNTEAITIDN</sequence>
<feature type="transmembrane region" description="Helical" evidence="13">
    <location>
        <begin position="240"/>
        <end position="260"/>
    </location>
</feature>
<feature type="compositionally biased region" description="Polar residues" evidence="12">
    <location>
        <begin position="523"/>
        <end position="539"/>
    </location>
</feature>
<keyword evidence="9" id="KW-0406">Ion transport</keyword>
<dbReference type="InterPro" id="IPR050382">
    <property type="entry name" value="MFS_Na/Anion_cotransporter"/>
</dbReference>
<dbReference type="AlphaFoldDB" id="A0A835CMM2"/>
<feature type="transmembrane region" description="Helical" evidence="13">
    <location>
        <begin position="145"/>
        <end position="165"/>
    </location>
</feature>
<evidence type="ECO:0000256" key="12">
    <source>
        <dbReference type="SAM" id="MobiDB-lite"/>
    </source>
</evidence>
<dbReference type="FunFam" id="1.20.1250.20:FF:000003">
    <property type="entry name" value="Solute carrier family 17 member 3"/>
    <property type="match status" value="1"/>
</dbReference>
<dbReference type="FunFam" id="1.20.1250.20:FF:000144">
    <property type="entry name" value="Picot, isoform B"/>
    <property type="match status" value="1"/>
</dbReference>
<dbReference type="GO" id="GO:0016020">
    <property type="term" value="C:membrane"/>
    <property type="evidence" value="ECO:0007669"/>
    <property type="project" value="UniProtKB-SubCell"/>
</dbReference>
<keyword evidence="9" id="KW-0739">Sodium transport</keyword>
<evidence type="ECO:0000256" key="4">
    <source>
        <dbReference type="ARBA" id="ARBA00022692"/>
    </source>
</evidence>
<feature type="transmembrane region" description="Helical" evidence="13">
    <location>
        <begin position="208"/>
        <end position="228"/>
    </location>
</feature>
<proteinExistence type="inferred from homology"/>
<feature type="transmembrane region" description="Helical" evidence="13">
    <location>
        <begin position="403"/>
        <end position="422"/>
    </location>
</feature>
<feature type="transmembrane region" description="Helical" evidence="13">
    <location>
        <begin position="434"/>
        <end position="459"/>
    </location>
</feature>
<dbReference type="EMBL" id="JACMRX010000005">
    <property type="protein sequence ID" value="KAF7989417.1"/>
    <property type="molecule type" value="Genomic_DNA"/>
</dbReference>